<keyword evidence="5 7" id="KW-1133">Transmembrane helix</keyword>
<dbReference type="EMBL" id="RIZI01000156">
    <property type="protein sequence ID" value="RNF63529.1"/>
    <property type="molecule type" value="Genomic_DNA"/>
</dbReference>
<feature type="transmembrane region" description="Helical" evidence="7">
    <location>
        <begin position="188"/>
        <end position="206"/>
    </location>
</feature>
<dbReference type="NCBIfam" id="NF008102">
    <property type="entry name" value="PRK10847.1"/>
    <property type="match status" value="1"/>
</dbReference>
<dbReference type="AlphaFoldDB" id="A0A3M8R4X4"/>
<reference evidence="9" key="1">
    <citation type="submission" date="2018-10" db="EMBL/GenBank/DDBJ databases">
        <title>Acidithiobacillus sulfuriphilus sp. nov.: an extremely acidophilic sulfur-oxidizing chemolithotroph isolated from a neutral pH environment.</title>
        <authorList>
            <person name="Falagan C."/>
            <person name="Moya-Beltran A."/>
            <person name="Quatrini R."/>
            <person name="Johnson D.B."/>
        </authorList>
    </citation>
    <scope>NUCLEOTIDE SEQUENCE [LARGE SCALE GENOMIC DNA]</scope>
    <source>
        <strain evidence="9">CJ-2</strain>
    </source>
</reference>
<proteinExistence type="inferred from homology"/>
<evidence type="ECO:0000256" key="3">
    <source>
        <dbReference type="ARBA" id="ARBA00022475"/>
    </source>
</evidence>
<evidence type="ECO:0000256" key="7">
    <source>
        <dbReference type="RuleBase" id="RU367016"/>
    </source>
</evidence>
<evidence type="ECO:0000256" key="1">
    <source>
        <dbReference type="ARBA" id="ARBA00004651"/>
    </source>
</evidence>
<dbReference type="Pfam" id="PF09335">
    <property type="entry name" value="VTT_dom"/>
    <property type="match status" value="1"/>
</dbReference>
<evidence type="ECO:0000259" key="8">
    <source>
        <dbReference type="Pfam" id="PF09335"/>
    </source>
</evidence>
<dbReference type="PANTHER" id="PTHR30353:SF0">
    <property type="entry name" value="TRANSMEMBRANE PROTEIN"/>
    <property type="match status" value="1"/>
</dbReference>
<evidence type="ECO:0000256" key="6">
    <source>
        <dbReference type="ARBA" id="ARBA00023136"/>
    </source>
</evidence>
<comment type="caution">
    <text evidence="9">The sequence shown here is derived from an EMBL/GenBank/DDBJ whole genome shotgun (WGS) entry which is preliminary data.</text>
</comment>
<gene>
    <name evidence="9" type="ORF">EC580_06560</name>
</gene>
<evidence type="ECO:0000256" key="4">
    <source>
        <dbReference type="ARBA" id="ARBA00022692"/>
    </source>
</evidence>
<accession>A0A3M8R4X4</accession>
<organism evidence="9">
    <name type="scientific">Acidithiobacillus sulfuriphilus</name>
    <dbReference type="NCBI Taxonomy" id="1867749"/>
    <lineage>
        <taxon>Bacteria</taxon>
        <taxon>Pseudomonadati</taxon>
        <taxon>Pseudomonadota</taxon>
        <taxon>Acidithiobacillia</taxon>
        <taxon>Acidithiobacillales</taxon>
        <taxon>Acidithiobacillaceae</taxon>
        <taxon>Acidithiobacillus</taxon>
    </lineage>
</organism>
<dbReference type="GO" id="GO:0005886">
    <property type="term" value="C:plasma membrane"/>
    <property type="evidence" value="ECO:0007669"/>
    <property type="project" value="UniProtKB-SubCell"/>
</dbReference>
<feature type="transmembrane region" description="Helical" evidence="7">
    <location>
        <begin position="27"/>
        <end position="49"/>
    </location>
</feature>
<keyword evidence="4 7" id="KW-0812">Transmembrane</keyword>
<dbReference type="InterPro" id="IPR032818">
    <property type="entry name" value="DedA-like"/>
</dbReference>
<dbReference type="PANTHER" id="PTHR30353">
    <property type="entry name" value="INNER MEMBRANE PROTEIN DEDA-RELATED"/>
    <property type="match status" value="1"/>
</dbReference>
<dbReference type="InterPro" id="IPR058127">
    <property type="entry name" value="DedA"/>
</dbReference>
<evidence type="ECO:0000256" key="5">
    <source>
        <dbReference type="ARBA" id="ARBA00022989"/>
    </source>
</evidence>
<evidence type="ECO:0000313" key="9">
    <source>
        <dbReference type="EMBL" id="RNF63529.1"/>
    </source>
</evidence>
<keyword evidence="3 7" id="KW-1003">Cell membrane</keyword>
<feature type="domain" description="VTT" evidence="8">
    <location>
        <begin position="49"/>
        <end position="174"/>
    </location>
</feature>
<protein>
    <submittedName>
        <fullName evidence="9">DedA family protein</fullName>
    </submittedName>
</protein>
<keyword evidence="6 7" id="KW-0472">Membrane</keyword>
<dbReference type="InterPro" id="IPR032816">
    <property type="entry name" value="VTT_dom"/>
</dbReference>
<evidence type="ECO:0000256" key="2">
    <source>
        <dbReference type="ARBA" id="ARBA00010792"/>
    </source>
</evidence>
<dbReference type="OrthoDB" id="5291705at2"/>
<comment type="subcellular location">
    <subcellularLocation>
        <location evidence="1 7">Cell membrane</location>
        <topology evidence="1 7">Multi-pass membrane protein</topology>
    </subcellularLocation>
</comment>
<name>A0A3M8R4X4_9PROT</name>
<feature type="transmembrane region" description="Helical" evidence="7">
    <location>
        <begin position="155"/>
        <end position="176"/>
    </location>
</feature>
<dbReference type="RefSeq" id="WP_123103367.1">
    <property type="nucleotide sequence ID" value="NZ_CP127527.1"/>
</dbReference>
<comment type="similarity">
    <text evidence="2 7">Belongs to the DedA family.</text>
</comment>
<sequence>MDTLAQIFTVIMHLDRYLAALLQDYGYWVYALLFLIIFAETGFVVTPVLPGDSLLFVCGTLAGSGIMEGWLLALLLIGAAVLGDAVNYFIGRRWGLRLFAGKRWRLLNARHLQSTQSFYARHGGKTVIIARFLPIIRTFAPFVAGLAAMAYGRFAAFNAVGALLWVGGLLGAGYFLGHLRWFQENLTMALLGIILISLLPAFLAWLRHRTRLA</sequence>
<feature type="transmembrane region" description="Helical" evidence="7">
    <location>
        <begin position="70"/>
        <end position="90"/>
    </location>
</feature>